<dbReference type="AlphaFoldDB" id="A0A841Q2Q0"/>
<comment type="caution">
    <text evidence="1">The sequence shown here is derived from an EMBL/GenBank/DDBJ whole genome shotgun (WGS) entry which is preliminary data.</text>
</comment>
<organism evidence="1 2">
    <name type="scientific">Geomicrobium halophilum</name>
    <dbReference type="NCBI Taxonomy" id="549000"/>
    <lineage>
        <taxon>Bacteria</taxon>
        <taxon>Bacillati</taxon>
        <taxon>Bacillota</taxon>
        <taxon>Bacilli</taxon>
        <taxon>Bacillales</taxon>
        <taxon>Geomicrobium</taxon>
    </lineage>
</organism>
<proteinExistence type="predicted"/>
<dbReference type="EMBL" id="JACHHJ010000005">
    <property type="protein sequence ID" value="MBB6451078.1"/>
    <property type="molecule type" value="Genomic_DNA"/>
</dbReference>
<protein>
    <submittedName>
        <fullName evidence="1">Uncharacterized protein</fullName>
    </submittedName>
</protein>
<evidence type="ECO:0000313" key="2">
    <source>
        <dbReference type="Proteomes" id="UP000568839"/>
    </source>
</evidence>
<keyword evidence="2" id="KW-1185">Reference proteome</keyword>
<reference evidence="1 2" key="1">
    <citation type="submission" date="2020-08" db="EMBL/GenBank/DDBJ databases">
        <title>Genomic Encyclopedia of Type Strains, Phase IV (KMG-IV): sequencing the most valuable type-strain genomes for metagenomic binning, comparative biology and taxonomic classification.</title>
        <authorList>
            <person name="Goeker M."/>
        </authorList>
    </citation>
    <scope>NUCLEOTIDE SEQUENCE [LARGE SCALE GENOMIC DNA]</scope>
    <source>
        <strain evidence="1 2">DSM 21769</strain>
    </source>
</reference>
<accession>A0A841Q2Q0</accession>
<sequence length="46" mass="5452">MVAVLERKRKDSSEEMELLRFTDFGFVRNYTCTLSKVKKRLGRLCP</sequence>
<dbReference type="Proteomes" id="UP000568839">
    <property type="component" value="Unassembled WGS sequence"/>
</dbReference>
<name>A0A841Q2Q0_9BACL</name>
<gene>
    <name evidence="1" type="ORF">HNR44_003072</name>
</gene>
<evidence type="ECO:0000313" key="1">
    <source>
        <dbReference type="EMBL" id="MBB6451078.1"/>
    </source>
</evidence>